<dbReference type="EMBL" id="FNGW01000014">
    <property type="protein sequence ID" value="SDM52378.1"/>
    <property type="molecule type" value="Genomic_DNA"/>
</dbReference>
<evidence type="ECO:0000256" key="4">
    <source>
        <dbReference type="SAM" id="SignalP"/>
    </source>
</evidence>
<dbReference type="Gene3D" id="2.10.270.10">
    <property type="entry name" value="Cholin Binding"/>
    <property type="match status" value="3"/>
</dbReference>
<sequence>MKFKQKIMASALALGLVTSSIFVSNADIKSQQLEVHFINVGQGDATYIELPDGTDMLIDSGDGKYGKSVVNYLKNQEKDIDIEYLIATHPDSDHVGGMQEVFKQLNIKNFYYPTDAPHTTQTWKNVLDLASKEGCSIKDAKTGTNLNIGGAEIKFIQPTKDYEDRNDDSVVTLVNYCNKKVLLTGDIGENTENDMVSQNLVPDVDILKVAHHGSAYSSTQSFLNKAKAENAVISVGKDNSYGHPNANAINRLTAAGSKIWRTDVTGDIVAKLDCSNLIINGQSVANGDTSSKNNWVQENGSWYYYKNGVKQKGWIQDANKWYYLNSTGVMQKGWTQVNGVWYYLQSNGAMTTGWQQVGKNWYYLKQSGAMATGWQQVGSNWYYLRGSGVMATGWEQVGNSWYYLENSGVMAKGWKQLSGNWYYLNNSGAMSLGWQQIQGKWYYFYGSGVMATNTTIGGWNINASGVGTPASTGGTSNGGSSNDNGNTSDTSGIVYANGGSSSSNKYHKSPNAHGMKGAIKMTRNQAKSKGYIPCGSCYR</sequence>
<dbReference type="PANTHER" id="PTHR30619:SF7">
    <property type="entry name" value="BETA-LACTAMASE DOMAIN PROTEIN"/>
    <property type="match status" value="1"/>
</dbReference>
<keyword evidence="4" id="KW-0732">Signal</keyword>
<evidence type="ECO:0000259" key="5">
    <source>
        <dbReference type="SMART" id="SM00849"/>
    </source>
</evidence>
<dbReference type="InterPro" id="IPR001279">
    <property type="entry name" value="Metallo-B-lactamas"/>
</dbReference>
<proteinExistence type="predicted"/>
<feature type="repeat" description="Cell wall-binding" evidence="2">
    <location>
        <begin position="331"/>
        <end position="350"/>
    </location>
</feature>
<evidence type="ECO:0000313" key="7">
    <source>
        <dbReference type="Proteomes" id="UP000199068"/>
    </source>
</evidence>
<evidence type="ECO:0000256" key="3">
    <source>
        <dbReference type="SAM" id="MobiDB-lite"/>
    </source>
</evidence>
<dbReference type="RefSeq" id="WP_092727699.1">
    <property type="nucleotide sequence ID" value="NZ_FNGW01000014.1"/>
</dbReference>
<feature type="compositionally biased region" description="Low complexity" evidence="3">
    <location>
        <begin position="471"/>
        <end position="492"/>
    </location>
</feature>
<feature type="repeat" description="Cell wall-binding" evidence="2">
    <location>
        <begin position="351"/>
        <end position="370"/>
    </location>
</feature>
<feature type="chain" id="PRO_5011667266" evidence="4">
    <location>
        <begin position="27"/>
        <end position="539"/>
    </location>
</feature>
<feature type="signal peptide" evidence="4">
    <location>
        <begin position="1"/>
        <end position="26"/>
    </location>
</feature>
<dbReference type="InterPro" id="IPR036866">
    <property type="entry name" value="RibonucZ/Hydroxyglut_hydro"/>
</dbReference>
<reference evidence="6 7" key="1">
    <citation type="submission" date="2016-10" db="EMBL/GenBank/DDBJ databases">
        <authorList>
            <person name="de Groot N.N."/>
        </authorList>
    </citation>
    <scope>NUCLEOTIDE SEQUENCE [LARGE SCALE GENOMIC DNA]</scope>
    <source>
        <strain evidence="6 7">DSM 797</strain>
    </source>
</reference>
<dbReference type="Gene3D" id="3.60.15.10">
    <property type="entry name" value="Ribonuclease Z/Hydroxyacylglutathione hydrolase-like"/>
    <property type="match status" value="1"/>
</dbReference>
<dbReference type="AlphaFoldDB" id="A0A1G9TXN1"/>
<dbReference type="InterPro" id="IPR052159">
    <property type="entry name" value="Competence_DNA_uptake"/>
</dbReference>
<dbReference type="SUPFAM" id="SSF69360">
    <property type="entry name" value="Cell wall binding repeat"/>
    <property type="match status" value="1"/>
</dbReference>
<dbReference type="Pfam" id="PF01473">
    <property type="entry name" value="Choline_bind_1"/>
    <property type="match status" value="3"/>
</dbReference>
<dbReference type="PROSITE" id="PS51170">
    <property type="entry name" value="CW"/>
    <property type="match status" value="7"/>
</dbReference>
<dbReference type="GO" id="GO:0016787">
    <property type="term" value="F:hydrolase activity"/>
    <property type="evidence" value="ECO:0007669"/>
    <property type="project" value="UniProtKB-KW"/>
</dbReference>
<feature type="region of interest" description="Disordered" evidence="3">
    <location>
        <begin position="470"/>
        <end position="494"/>
    </location>
</feature>
<feature type="repeat" description="Cell wall-binding" evidence="2">
    <location>
        <begin position="391"/>
        <end position="410"/>
    </location>
</feature>
<keyword evidence="1" id="KW-0677">Repeat</keyword>
<dbReference type="SUPFAM" id="SSF56281">
    <property type="entry name" value="Metallo-hydrolase/oxidoreductase"/>
    <property type="match status" value="1"/>
</dbReference>
<accession>A0A1G9TXN1</accession>
<evidence type="ECO:0000256" key="1">
    <source>
        <dbReference type="ARBA" id="ARBA00022737"/>
    </source>
</evidence>
<organism evidence="6 7">
    <name type="scientific">Romboutsia lituseburensis DSM 797</name>
    <dbReference type="NCBI Taxonomy" id="1121325"/>
    <lineage>
        <taxon>Bacteria</taxon>
        <taxon>Bacillati</taxon>
        <taxon>Bacillota</taxon>
        <taxon>Clostridia</taxon>
        <taxon>Peptostreptococcales</taxon>
        <taxon>Peptostreptococcaceae</taxon>
        <taxon>Romboutsia</taxon>
    </lineage>
</organism>
<feature type="domain" description="Metallo-beta-lactamase" evidence="5">
    <location>
        <begin position="42"/>
        <end position="237"/>
    </location>
</feature>
<dbReference type="SMART" id="SM00849">
    <property type="entry name" value="Lactamase_B"/>
    <property type="match status" value="1"/>
</dbReference>
<dbReference type="STRING" id="1121325.SAMN04515677_1147"/>
<dbReference type="InterPro" id="IPR035681">
    <property type="entry name" value="ComA-like_MBL"/>
</dbReference>
<dbReference type="PANTHER" id="PTHR30619">
    <property type="entry name" value="DNA INTERNALIZATION/COMPETENCE PROTEIN COMEC/REC2"/>
    <property type="match status" value="1"/>
</dbReference>
<feature type="repeat" description="Cell wall-binding" evidence="2">
    <location>
        <begin position="431"/>
        <end position="450"/>
    </location>
</feature>
<dbReference type="Pfam" id="PF19127">
    <property type="entry name" value="Choline_bind_3"/>
    <property type="match status" value="2"/>
</dbReference>
<evidence type="ECO:0000313" key="6">
    <source>
        <dbReference type="EMBL" id="SDM52378.1"/>
    </source>
</evidence>
<protein>
    <submittedName>
        <fullName evidence="6">Metal-dependent hydrolase, beta-lactamase superfamily II</fullName>
    </submittedName>
</protein>
<evidence type="ECO:0000256" key="2">
    <source>
        <dbReference type="PROSITE-ProRule" id="PRU00591"/>
    </source>
</evidence>
<dbReference type="CDD" id="cd07731">
    <property type="entry name" value="ComA-like_MBL-fold"/>
    <property type="match status" value="1"/>
</dbReference>
<keyword evidence="7" id="KW-1185">Reference proteome</keyword>
<keyword evidence="6" id="KW-0378">Hydrolase</keyword>
<dbReference type="InterPro" id="IPR018337">
    <property type="entry name" value="Cell_wall/Cho-bd_repeat"/>
</dbReference>
<name>A0A1G9TXN1_9FIRM</name>
<feature type="repeat" description="Cell wall-binding" evidence="2">
    <location>
        <begin position="371"/>
        <end position="390"/>
    </location>
</feature>
<feature type="repeat" description="Cell wall-binding" evidence="2">
    <location>
        <begin position="311"/>
        <end position="330"/>
    </location>
</feature>
<feature type="repeat" description="Cell wall-binding" evidence="2">
    <location>
        <begin position="411"/>
        <end position="430"/>
    </location>
</feature>
<dbReference type="Pfam" id="PF00753">
    <property type="entry name" value="Lactamase_B"/>
    <property type="match status" value="1"/>
</dbReference>
<dbReference type="Proteomes" id="UP000199068">
    <property type="component" value="Unassembled WGS sequence"/>
</dbReference>
<gene>
    <name evidence="6" type="ORF">SAMN04515677_1147</name>
</gene>